<evidence type="ECO:0000256" key="3">
    <source>
        <dbReference type="ARBA" id="ARBA00023004"/>
    </source>
</evidence>
<evidence type="ECO:0000256" key="4">
    <source>
        <dbReference type="ARBA" id="ARBA00023014"/>
    </source>
</evidence>
<keyword evidence="2" id="KW-0479">Metal-binding</keyword>
<accession>A0A537IH57</accession>
<evidence type="ECO:0000313" key="7">
    <source>
        <dbReference type="Proteomes" id="UP000318834"/>
    </source>
</evidence>
<gene>
    <name evidence="6" type="ORF">E6H05_13520</name>
</gene>
<dbReference type="GO" id="GO:0004497">
    <property type="term" value="F:monooxygenase activity"/>
    <property type="evidence" value="ECO:0007669"/>
    <property type="project" value="UniProtKB-ARBA"/>
</dbReference>
<feature type="domain" description="Rieske" evidence="5">
    <location>
        <begin position="17"/>
        <end position="112"/>
    </location>
</feature>
<evidence type="ECO:0000256" key="1">
    <source>
        <dbReference type="ARBA" id="ARBA00022714"/>
    </source>
</evidence>
<dbReference type="GO" id="GO:0016705">
    <property type="term" value="F:oxidoreductase activity, acting on paired donors, with incorporation or reduction of molecular oxygen"/>
    <property type="evidence" value="ECO:0007669"/>
    <property type="project" value="UniProtKB-ARBA"/>
</dbReference>
<dbReference type="Gene3D" id="2.102.10.10">
    <property type="entry name" value="Rieske [2Fe-2S] iron-sulphur domain"/>
    <property type="match status" value="1"/>
</dbReference>
<evidence type="ECO:0000313" key="6">
    <source>
        <dbReference type="EMBL" id="TMI70628.1"/>
    </source>
</evidence>
<dbReference type="InterPro" id="IPR017941">
    <property type="entry name" value="Rieske_2Fe-2S"/>
</dbReference>
<proteinExistence type="predicted"/>
<evidence type="ECO:0000259" key="5">
    <source>
        <dbReference type="PROSITE" id="PS51296"/>
    </source>
</evidence>
<dbReference type="Proteomes" id="UP000318834">
    <property type="component" value="Unassembled WGS sequence"/>
</dbReference>
<sequence>MRRSRNSGEEGDRVPLVKVAHVNDVIPGTAKVVQAGQTTCALFNLGGTFYATNNKCTHMGGPLGEGKVEGNVVTCPWHGSRFDIRTGEVVGPPARRPVVAYPVKIQDQSVFVEIP</sequence>
<dbReference type="Pfam" id="PF00355">
    <property type="entry name" value="Rieske"/>
    <property type="match status" value="1"/>
</dbReference>
<keyword evidence="4" id="KW-0411">Iron-sulfur</keyword>
<dbReference type="InterPro" id="IPR036922">
    <property type="entry name" value="Rieske_2Fe-2S_sf"/>
</dbReference>
<dbReference type="PROSITE" id="PS51296">
    <property type="entry name" value="RIESKE"/>
    <property type="match status" value="1"/>
</dbReference>
<comment type="caution">
    <text evidence="6">The sequence shown here is derived from an EMBL/GenBank/DDBJ whole genome shotgun (WGS) entry which is preliminary data.</text>
</comment>
<protein>
    <submittedName>
        <fullName evidence="6">Non-heme iron oxygenase ferredoxin subunit</fullName>
    </submittedName>
</protein>
<dbReference type="GO" id="GO:0046872">
    <property type="term" value="F:metal ion binding"/>
    <property type="evidence" value="ECO:0007669"/>
    <property type="project" value="UniProtKB-KW"/>
</dbReference>
<dbReference type="CDD" id="cd03528">
    <property type="entry name" value="Rieske_RO_ferredoxin"/>
    <property type="match status" value="1"/>
</dbReference>
<dbReference type="PANTHER" id="PTHR21496:SF23">
    <property type="entry name" value="3-PHENYLPROPIONATE_CINNAMIC ACID DIOXYGENASE FERREDOXIN SUBUNIT"/>
    <property type="match status" value="1"/>
</dbReference>
<organism evidence="6 7">
    <name type="scientific">Candidatus Segetimicrobium genomatis</name>
    <dbReference type="NCBI Taxonomy" id="2569760"/>
    <lineage>
        <taxon>Bacteria</taxon>
        <taxon>Bacillati</taxon>
        <taxon>Candidatus Sysuimicrobiota</taxon>
        <taxon>Candidatus Sysuimicrobiia</taxon>
        <taxon>Candidatus Sysuimicrobiales</taxon>
        <taxon>Candidatus Segetimicrobiaceae</taxon>
        <taxon>Candidatus Segetimicrobium</taxon>
    </lineage>
</organism>
<keyword evidence="3" id="KW-0408">Iron</keyword>
<name>A0A537IH57_9BACT</name>
<dbReference type="PANTHER" id="PTHR21496">
    <property type="entry name" value="FERREDOXIN-RELATED"/>
    <property type="match status" value="1"/>
</dbReference>
<keyword evidence="1" id="KW-0001">2Fe-2S</keyword>
<dbReference type="EMBL" id="VBAP01000141">
    <property type="protein sequence ID" value="TMI70628.1"/>
    <property type="molecule type" value="Genomic_DNA"/>
</dbReference>
<reference evidence="6 7" key="1">
    <citation type="journal article" date="2019" name="Nat. Microbiol.">
        <title>Mediterranean grassland soil C-N compound turnover is dependent on rainfall and depth, and is mediated by genomically divergent microorganisms.</title>
        <authorList>
            <person name="Diamond S."/>
            <person name="Andeer P.F."/>
            <person name="Li Z."/>
            <person name="Crits-Christoph A."/>
            <person name="Burstein D."/>
            <person name="Anantharaman K."/>
            <person name="Lane K.R."/>
            <person name="Thomas B.C."/>
            <person name="Pan C."/>
            <person name="Northen T.R."/>
            <person name="Banfield J.F."/>
        </authorList>
    </citation>
    <scope>NUCLEOTIDE SEQUENCE [LARGE SCALE GENOMIC DNA]</scope>
    <source>
        <strain evidence="6">NP_8</strain>
    </source>
</reference>
<dbReference type="SUPFAM" id="SSF50022">
    <property type="entry name" value="ISP domain"/>
    <property type="match status" value="1"/>
</dbReference>
<evidence type="ECO:0000256" key="2">
    <source>
        <dbReference type="ARBA" id="ARBA00022723"/>
    </source>
</evidence>
<dbReference type="GO" id="GO:0051537">
    <property type="term" value="F:2 iron, 2 sulfur cluster binding"/>
    <property type="evidence" value="ECO:0007669"/>
    <property type="project" value="UniProtKB-KW"/>
</dbReference>
<dbReference type="AlphaFoldDB" id="A0A537IH57"/>